<dbReference type="OrthoDB" id="84782at2157"/>
<dbReference type="Proteomes" id="UP000005270">
    <property type="component" value="Chromosome"/>
</dbReference>
<sequence length="114" mass="13812">MSTDEFRRKYPNLAKEILDGQYEGIRLTVDQGFSDPWHGYLPNVYDYLRRCKDENEAVEVIEYLVKRGEIPLEEGEELKRVVREHGLAYFGERKSHDYYYKVAQRYWKSLRKNR</sequence>
<protein>
    <recommendedName>
        <fullName evidence="3">DUF2095 domain-containing protein</fullName>
    </recommendedName>
</protein>
<dbReference type="InParanoid" id="I3TDI9"/>
<dbReference type="RefSeq" id="WP_014737077.1">
    <property type="nucleotide sequence ID" value="NC_017954.1"/>
</dbReference>
<dbReference type="EMBL" id="CP003531">
    <property type="protein sequence ID" value="AFK50827.1"/>
    <property type="molecule type" value="Genomic_DNA"/>
</dbReference>
<dbReference type="GeneID" id="13012692"/>
<dbReference type="STRING" id="1184251.TCELL_0402"/>
<gene>
    <name evidence="1" type="ordered locus">TCELL_0402</name>
</gene>
<keyword evidence="2" id="KW-1185">Reference proteome</keyword>
<proteinExistence type="predicted"/>
<evidence type="ECO:0000313" key="2">
    <source>
        <dbReference type="Proteomes" id="UP000005270"/>
    </source>
</evidence>
<dbReference type="Pfam" id="PF09868">
    <property type="entry name" value="DUF2095"/>
    <property type="match status" value="1"/>
</dbReference>
<organism evidence="1 2">
    <name type="scientific">Thermogladius calderae (strain DSM 22663 / VKM B-2946 / 1633)</name>
    <dbReference type="NCBI Taxonomy" id="1184251"/>
    <lineage>
        <taxon>Archaea</taxon>
        <taxon>Thermoproteota</taxon>
        <taxon>Thermoprotei</taxon>
        <taxon>Desulfurococcales</taxon>
        <taxon>Desulfurococcaceae</taxon>
        <taxon>Thermogladius</taxon>
    </lineage>
</organism>
<dbReference type="InterPro" id="IPR018662">
    <property type="entry name" value="DUF2095"/>
</dbReference>
<dbReference type="HOGENOM" id="CLU_1922875_0_0_2"/>
<reference evidence="1 2" key="1">
    <citation type="journal article" date="2012" name="J. Bacteriol.">
        <title>Complete genome sequence of the hyperthermophilic cellulolytic Crenarchaeon 'Thermogladius cellulolyticus' 1633.</title>
        <authorList>
            <person name="Mardanov A.V."/>
            <person name="Kochetkova T.V."/>
            <person name="Beletsky A.V."/>
            <person name="Bonch-Osmolovskaya E.A."/>
            <person name="Ravin N.V."/>
            <person name="Skryabin K.G."/>
        </authorList>
    </citation>
    <scope>NUCLEOTIDE SEQUENCE [LARGE SCALE GENOMIC DNA]</scope>
    <source>
        <strain evidence="2">DSM 22663 / VKM B-2946 / 1633</strain>
    </source>
</reference>
<accession>I3TDI9</accession>
<dbReference type="KEGG" id="thg:TCELL_0402"/>
<dbReference type="AlphaFoldDB" id="I3TDI9"/>
<evidence type="ECO:0008006" key="3">
    <source>
        <dbReference type="Google" id="ProtNLM"/>
    </source>
</evidence>
<evidence type="ECO:0000313" key="1">
    <source>
        <dbReference type="EMBL" id="AFK50827.1"/>
    </source>
</evidence>
<dbReference type="eggNOG" id="arCOG05763">
    <property type="taxonomic scope" value="Archaea"/>
</dbReference>
<name>I3TDI9_THEC1</name>